<feature type="transmembrane region" description="Helical" evidence="2">
    <location>
        <begin position="602"/>
        <end position="620"/>
    </location>
</feature>
<evidence type="ECO:0000256" key="2">
    <source>
        <dbReference type="SAM" id="Phobius"/>
    </source>
</evidence>
<keyword evidence="2" id="KW-0812">Transmembrane</keyword>
<dbReference type="InParanoid" id="A0A1X7TAV0"/>
<feature type="region of interest" description="Disordered" evidence="1">
    <location>
        <begin position="207"/>
        <end position="228"/>
    </location>
</feature>
<dbReference type="EnsemblMetazoa" id="Aqu2.1.11683_001">
    <property type="protein sequence ID" value="Aqu2.1.11683_001"/>
    <property type="gene ID" value="Aqu2.1.11683"/>
</dbReference>
<feature type="transmembrane region" description="Helical" evidence="2">
    <location>
        <begin position="784"/>
        <end position="806"/>
    </location>
</feature>
<evidence type="ECO:0000256" key="1">
    <source>
        <dbReference type="SAM" id="MobiDB-lite"/>
    </source>
</evidence>
<dbReference type="InterPro" id="IPR015925">
    <property type="entry name" value="Ryanodine_IP3_receptor"/>
</dbReference>
<dbReference type="Gene3D" id="1.10.287.70">
    <property type="match status" value="1"/>
</dbReference>
<feature type="domain" description="RyR/IP3R Homology associated" evidence="3">
    <location>
        <begin position="252"/>
        <end position="344"/>
    </location>
</feature>
<feature type="transmembrane region" description="Helical" evidence="2">
    <location>
        <begin position="864"/>
        <end position="883"/>
    </location>
</feature>
<dbReference type="GO" id="GO:0006816">
    <property type="term" value="P:calcium ion transport"/>
    <property type="evidence" value="ECO:0007669"/>
    <property type="project" value="InterPro"/>
</dbReference>
<name>A0A1X7TAV0_AMPQE</name>
<dbReference type="STRING" id="400682.A0A1X7TAV0"/>
<proteinExistence type="predicted"/>
<keyword evidence="2" id="KW-1133">Transmembrane helix</keyword>
<dbReference type="OrthoDB" id="300855at2759"/>
<feature type="compositionally biased region" description="Pro residues" evidence="1">
    <location>
        <begin position="213"/>
        <end position="223"/>
    </location>
</feature>
<evidence type="ECO:0000313" key="4">
    <source>
        <dbReference type="EnsemblMetazoa" id="Aqu2.1.11683_001"/>
    </source>
</evidence>
<organism evidence="4">
    <name type="scientific">Amphimedon queenslandica</name>
    <name type="common">Sponge</name>
    <dbReference type="NCBI Taxonomy" id="400682"/>
    <lineage>
        <taxon>Eukaryota</taxon>
        <taxon>Metazoa</taxon>
        <taxon>Porifera</taxon>
        <taxon>Demospongiae</taxon>
        <taxon>Heteroscleromorpha</taxon>
        <taxon>Haplosclerida</taxon>
        <taxon>Niphatidae</taxon>
        <taxon>Amphimedon</taxon>
    </lineage>
</organism>
<protein>
    <recommendedName>
        <fullName evidence="3">RyR/IP3R Homology associated domain-containing protein</fullName>
    </recommendedName>
</protein>
<feature type="transmembrane region" description="Helical" evidence="2">
    <location>
        <begin position="653"/>
        <end position="672"/>
    </location>
</feature>
<sequence length="997" mass="114117">VPLVCDDTPLSKLLSVLDSQLRQRLGSKERARLHFTLLTTLQVLFGITFNKIEEIDNEEWAADSTCDKDYHSYVKNLQNKFVLEKKYPHLVLKHMSNPDVKICVQIMGFLYTLVFNGNEETQDYICDRIANNANFFLSIYKLISVILQYSHIPKDFLLTKPGPTDDDNKLPTAGTGVSGSRPEGASGVTILEMDTLAGSGQGLEKTDALLATPSPPTPPPNVPPKTSTTSFITTYPQPADELDVWLHQVGVCLDLISSLCDGQNRKLQAIMKEQDSSFNINVISGIAALLETLVEIKQENETESAMITETMTKAIQCLIELCAGNYSNQSAALDGQVLDSINLIITESCPTEHPTTKIPIIVKVPLPIDVLEMQCKAVELLEVLLEETNKEFSPGLVKAISKDLKKKRVMYFVKAVHARLCANGKDVDEKKRFEFIERNMFRAYHILRSLAEDSELEFEEFIGLKKLKPVLQEPGDVANQNRSPVANDNSDQALEDHSKELTEIRTLCDELNKDTHRIEVNYITKDKKWILTPVYFPFKYSRCMSDGEKSILQANINRDSVEDKAKDLSSWTKSFLKKHEYKRELEKHHIWRVVSFLSMLRHWFLIFLTVFLNIFVLGIFQIPSYSCEFDPNVTVSGLLLIPRPWNCWSTYQYVILYFFGVIHFVLSFWMVVEYFVCEKPNFLYEVPLFKAVVNGIKNCIRNDIPLLSKKFKWIDTIEESKDSECFDIYLFSFSPMYRVLFLLFSLLSIGTFGYFYCLCLPYIFLNIDVMQDIVKAISRRRKQLFLIACFILSLLLIYAVLSFAIMSSFFNPGENNQFCTTLWQCYITVIREGLLDGFGAISVTYVGQNGANFNIYLWRAVFDLIFFVVISTISLEVITAILVDTFSELRQEKDAAEKDQKSVCFVCGIDNDDFERRGKGFAKHYHSDHNIYSYIYFILHIKSMSPHDHNAIEKYVNDKFGNDEIDFYPLHKAKVLGGLVLKKKDMKGMIDEMLMNT</sequence>
<feature type="transmembrane region" description="Helical" evidence="2">
    <location>
        <begin position="739"/>
        <end position="764"/>
    </location>
</feature>
<dbReference type="eggNOG" id="KOG3533">
    <property type="taxonomic scope" value="Eukaryota"/>
</dbReference>
<dbReference type="PANTHER" id="PTHR13715:SF99">
    <property type="entry name" value="INOSITOL 1,4,5-TRISPHOSPHATE RECEPTOR-LIKE PROTEIN A"/>
    <property type="match status" value="1"/>
</dbReference>
<keyword evidence="2" id="KW-0472">Membrane</keyword>
<dbReference type="PANTHER" id="PTHR13715">
    <property type="entry name" value="RYANODINE RECEPTOR AND IP3 RECEPTOR"/>
    <property type="match status" value="1"/>
</dbReference>
<dbReference type="AlphaFoldDB" id="A0A1X7TAV0"/>
<feature type="region of interest" description="Disordered" evidence="1">
    <location>
        <begin position="161"/>
        <end position="184"/>
    </location>
</feature>
<accession>A0A1X7TAV0</accession>
<reference evidence="4" key="1">
    <citation type="submission" date="2017-05" db="UniProtKB">
        <authorList>
            <consortium name="EnsemblMetazoa"/>
        </authorList>
    </citation>
    <scope>IDENTIFICATION</scope>
</reference>
<evidence type="ECO:0000259" key="3">
    <source>
        <dbReference type="Pfam" id="PF08454"/>
    </source>
</evidence>
<dbReference type="InterPro" id="IPR013662">
    <property type="entry name" value="RIH_assoc-dom"/>
</dbReference>
<dbReference type="Pfam" id="PF08454">
    <property type="entry name" value="RIH_assoc"/>
    <property type="match status" value="1"/>
</dbReference>